<proteinExistence type="predicted"/>
<sequence>MSHIPNRIDTVRPDAPEQAGYGPHPVGVRTSQLDIPGRIDVARATEDSQPLYNRPMTVELWYPAAPGNAPGDPYDTLIRDGQTTTRLLGRAARDATPAQGRFPLVVISHGYPGNRFLMSHLGETLASRGFIAAAPDHADSTYADQGAFGATLYHRPLDQRAVIDHVAATVPQADTGHTGVIGYSMGGYGALVFAGAGVSRTATTADFAPPAGLLSRHISGSETHAALIDPRVRAAIAIGPWGNHRGIWDSPGLAGLAKPLMIMAGSLDEVSDYAAMRGIFEQTTGTTRHLLTFQGASHNAAAPIPAPAESWAASPALDFIPFEHYADPVWDTVRMNNIAQHFATAFLSLHLKGDKTMQRYLDDSFVGFAPTSARALTFETLTKGH</sequence>
<dbReference type="Gene3D" id="3.40.50.1820">
    <property type="entry name" value="alpha/beta hydrolase"/>
    <property type="match status" value="1"/>
</dbReference>
<keyword evidence="1 5" id="KW-0378">Hydrolase</keyword>
<dbReference type="Pfam" id="PF03403">
    <property type="entry name" value="PAF-AH_p_II"/>
    <property type="match status" value="1"/>
</dbReference>
<dbReference type="GO" id="GO:0016042">
    <property type="term" value="P:lipid catabolic process"/>
    <property type="evidence" value="ECO:0007669"/>
    <property type="project" value="UniProtKB-KW"/>
</dbReference>
<evidence type="ECO:0000256" key="4">
    <source>
        <dbReference type="SAM" id="MobiDB-lite"/>
    </source>
</evidence>
<evidence type="ECO:0000256" key="3">
    <source>
        <dbReference type="ARBA" id="ARBA00023098"/>
    </source>
</evidence>
<dbReference type="SUPFAM" id="SSF53474">
    <property type="entry name" value="alpha/beta-Hydrolases"/>
    <property type="match status" value="1"/>
</dbReference>
<gene>
    <name evidence="5" type="ORF">G0P99_21100</name>
</gene>
<evidence type="ECO:0000256" key="1">
    <source>
        <dbReference type="ARBA" id="ARBA00022801"/>
    </source>
</evidence>
<dbReference type="EMBL" id="JAAGOX010000054">
    <property type="protein sequence ID" value="NDW47450.1"/>
    <property type="molecule type" value="Genomic_DNA"/>
</dbReference>
<reference evidence="5" key="1">
    <citation type="submission" date="2020-02" db="EMBL/GenBank/DDBJ databases">
        <title>Delineation of the pyrene-degrading pathway in Roseobacter clade bacteria by genomic analysis.</title>
        <authorList>
            <person name="Zhou H."/>
            <person name="Wang H."/>
        </authorList>
    </citation>
    <scope>NUCLEOTIDE SEQUENCE</scope>
    <source>
        <strain evidence="5">PrR005</strain>
    </source>
</reference>
<dbReference type="RefSeq" id="WP_164132456.1">
    <property type="nucleotide sequence ID" value="NZ_JAAGOX010000054.1"/>
</dbReference>
<accession>A0A6B2NWI5</accession>
<dbReference type="GO" id="GO:0003847">
    <property type="term" value="F:1-alkyl-2-acetylglycerophosphocholine esterase activity"/>
    <property type="evidence" value="ECO:0007669"/>
    <property type="project" value="TreeGrafter"/>
</dbReference>
<protein>
    <submittedName>
        <fullName evidence="5">Dienelactone hydrolase</fullName>
    </submittedName>
</protein>
<evidence type="ECO:0000256" key="2">
    <source>
        <dbReference type="ARBA" id="ARBA00022963"/>
    </source>
</evidence>
<dbReference type="InterPro" id="IPR029058">
    <property type="entry name" value="AB_hydrolase_fold"/>
</dbReference>
<keyword evidence="2" id="KW-0442">Lipid degradation</keyword>
<name>A0A6B2NWI5_9RHOB</name>
<comment type="caution">
    <text evidence="5">The sequence shown here is derived from an EMBL/GenBank/DDBJ whole genome shotgun (WGS) entry which is preliminary data.</text>
</comment>
<keyword evidence="3" id="KW-0443">Lipid metabolism</keyword>
<feature type="region of interest" description="Disordered" evidence="4">
    <location>
        <begin position="1"/>
        <end position="30"/>
    </location>
</feature>
<evidence type="ECO:0000313" key="5">
    <source>
        <dbReference type="EMBL" id="NDW47450.1"/>
    </source>
</evidence>
<dbReference type="PANTHER" id="PTHR10272">
    <property type="entry name" value="PLATELET-ACTIVATING FACTOR ACETYLHYDROLASE"/>
    <property type="match status" value="1"/>
</dbReference>
<organism evidence="5">
    <name type="scientific">Ruegeria sp. PrR005</name>
    <dbReference type="NCBI Taxonomy" id="2706882"/>
    <lineage>
        <taxon>Bacteria</taxon>
        <taxon>Pseudomonadati</taxon>
        <taxon>Pseudomonadota</taxon>
        <taxon>Alphaproteobacteria</taxon>
        <taxon>Rhodobacterales</taxon>
        <taxon>Roseobacteraceae</taxon>
        <taxon>Ruegeria</taxon>
    </lineage>
</organism>
<dbReference type="PANTHER" id="PTHR10272:SF0">
    <property type="entry name" value="PLATELET-ACTIVATING FACTOR ACETYLHYDROLASE"/>
    <property type="match status" value="1"/>
</dbReference>
<dbReference type="AlphaFoldDB" id="A0A6B2NWI5"/>